<reference evidence="2" key="1">
    <citation type="submission" date="2022-03" db="EMBL/GenBank/DDBJ databases">
        <authorList>
            <person name="Lindestad O."/>
        </authorList>
    </citation>
    <scope>NUCLEOTIDE SEQUENCE</scope>
</reference>
<evidence type="ECO:0000313" key="2">
    <source>
        <dbReference type="EMBL" id="CAH2215873.1"/>
    </source>
</evidence>
<sequence length="50" mass="5550">LWMWLVTVEDVPLNDLLGPQQGGQSTSSESLGAARKKRHRTVDFEQPTIG</sequence>
<dbReference type="AlphaFoldDB" id="A0A8S4QL93"/>
<evidence type="ECO:0000256" key="1">
    <source>
        <dbReference type="SAM" id="MobiDB-lite"/>
    </source>
</evidence>
<gene>
    <name evidence="2" type="primary">jg951</name>
    <name evidence="2" type="ORF">PAEG_LOCUS3957</name>
</gene>
<evidence type="ECO:0000313" key="3">
    <source>
        <dbReference type="Proteomes" id="UP000838756"/>
    </source>
</evidence>
<comment type="caution">
    <text evidence="2">The sequence shown here is derived from an EMBL/GenBank/DDBJ whole genome shotgun (WGS) entry which is preliminary data.</text>
</comment>
<organism evidence="2 3">
    <name type="scientific">Pararge aegeria aegeria</name>
    <dbReference type="NCBI Taxonomy" id="348720"/>
    <lineage>
        <taxon>Eukaryota</taxon>
        <taxon>Metazoa</taxon>
        <taxon>Ecdysozoa</taxon>
        <taxon>Arthropoda</taxon>
        <taxon>Hexapoda</taxon>
        <taxon>Insecta</taxon>
        <taxon>Pterygota</taxon>
        <taxon>Neoptera</taxon>
        <taxon>Endopterygota</taxon>
        <taxon>Lepidoptera</taxon>
        <taxon>Glossata</taxon>
        <taxon>Ditrysia</taxon>
        <taxon>Papilionoidea</taxon>
        <taxon>Nymphalidae</taxon>
        <taxon>Satyrinae</taxon>
        <taxon>Satyrini</taxon>
        <taxon>Parargina</taxon>
        <taxon>Pararge</taxon>
    </lineage>
</organism>
<keyword evidence="3" id="KW-1185">Reference proteome</keyword>
<protein>
    <submittedName>
        <fullName evidence="2">Jg951 protein</fullName>
    </submittedName>
</protein>
<name>A0A8S4QL93_9NEOP</name>
<accession>A0A8S4QL93</accession>
<dbReference type="EMBL" id="CAKXAJ010013225">
    <property type="protein sequence ID" value="CAH2215873.1"/>
    <property type="molecule type" value="Genomic_DNA"/>
</dbReference>
<feature type="non-terminal residue" evidence="2">
    <location>
        <position position="1"/>
    </location>
</feature>
<dbReference type="Proteomes" id="UP000838756">
    <property type="component" value="Unassembled WGS sequence"/>
</dbReference>
<feature type="region of interest" description="Disordered" evidence="1">
    <location>
        <begin position="15"/>
        <end position="50"/>
    </location>
</feature>
<proteinExistence type="predicted"/>